<dbReference type="Proteomes" id="UP000807025">
    <property type="component" value="Unassembled WGS sequence"/>
</dbReference>
<dbReference type="InterPro" id="IPR054464">
    <property type="entry name" value="ULD_fung"/>
</dbReference>
<gene>
    <name evidence="3" type="ORF">BDN71DRAFT_1505943</name>
</gene>
<name>A0A9P5ZZD2_PLEER</name>
<sequence length="565" mass="63253">MQQSAPANPPFPITAKLDQRAPTLPCVPPRPPRPPSLYLTMNYPSNLSASPPTWLGLLASIGDDHATDNVAHPYSAATVVHYHNHNQGRGIFNHIHGNQQIHMNISLNCNPESSILCDTFPVIEPYQTAVKSLVDIIQVLLELPPSSTVTQREQLEGFLKMIVCAAKAMEIIRGNSPQLETMTFFSNVDRQARKFGTSLEQLRVDIGEFRDQILEQMETGTGATHDWPSLRTRLGTLIQDNQVPLEELLSILLSPRYQRILVDKYGELRDLVAHSGLIPKFDIRHPEVHTIWIQDPVGCNMYAIPLSLCTTWRDVRLMVGQYFREGPVSRYIRRGDWKMVRVDDNRVMKARSFVDAMKPEAIFDIGIVLHQLKQKDITCPQGGQDLHQLKQEDINCPQCGQDYSENMVSTEGWVRCSNTKCRTLFHSADTISSNPIALPDSSEGVSRETKFRRVLLQLHRYKFNARNGGWLDRVGGGGAARFTLPVPRSPLPAARRSHSASLVRPFRSPLADPIPPRRPIPEVSRGPGAGGRGLGVSTWTRGRRAGGSEDVRSLDIQIFDIQDLT</sequence>
<evidence type="ECO:0000313" key="4">
    <source>
        <dbReference type="Proteomes" id="UP000807025"/>
    </source>
</evidence>
<accession>A0A9P5ZZD2</accession>
<reference evidence="3" key="1">
    <citation type="submission" date="2020-11" db="EMBL/GenBank/DDBJ databases">
        <authorList>
            <consortium name="DOE Joint Genome Institute"/>
            <person name="Ahrendt S."/>
            <person name="Riley R."/>
            <person name="Andreopoulos W."/>
            <person name="Labutti K."/>
            <person name="Pangilinan J."/>
            <person name="Ruiz-Duenas F.J."/>
            <person name="Barrasa J.M."/>
            <person name="Sanchez-Garcia M."/>
            <person name="Camarero S."/>
            <person name="Miyauchi S."/>
            <person name="Serrano A."/>
            <person name="Linde D."/>
            <person name="Babiker R."/>
            <person name="Drula E."/>
            <person name="Ayuso-Fernandez I."/>
            <person name="Pacheco R."/>
            <person name="Padilla G."/>
            <person name="Ferreira P."/>
            <person name="Barriuso J."/>
            <person name="Kellner H."/>
            <person name="Castanera R."/>
            <person name="Alfaro M."/>
            <person name="Ramirez L."/>
            <person name="Pisabarro A.G."/>
            <person name="Kuo A."/>
            <person name="Tritt A."/>
            <person name="Lipzen A."/>
            <person name="He G."/>
            <person name="Yan M."/>
            <person name="Ng V."/>
            <person name="Cullen D."/>
            <person name="Martin F."/>
            <person name="Rosso M.-N."/>
            <person name="Henrissat B."/>
            <person name="Hibbett D."/>
            <person name="Martinez A.T."/>
            <person name="Grigoriev I.V."/>
        </authorList>
    </citation>
    <scope>NUCLEOTIDE SEQUENCE</scope>
    <source>
        <strain evidence="3">ATCC 90797</strain>
    </source>
</reference>
<dbReference type="AlphaFoldDB" id="A0A9P5ZZD2"/>
<feature type="region of interest" description="Disordered" evidence="1">
    <location>
        <begin position="506"/>
        <end position="546"/>
    </location>
</feature>
<protein>
    <recommendedName>
        <fullName evidence="2">Ubiquitin-like domain-containing protein</fullName>
    </recommendedName>
</protein>
<dbReference type="EMBL" id="MU154554">
    <property type="protein sequence ID" value="KAF9496247.1"/>
    <property type="molecule type" value="Genomic_DNA"/>
</dbReference>
<keyword evidence="4" id="KW-1185">Reference proteome</keyword>
<organism evidence="3 4">
    <name type="scientific">Pleurotus eryngii</name>
    <name type="common">Boletus of the steppes</name>
    <dbReference type="NCBI Taxonomy" id="5323"/>
    <lineage>
        <taxon>Eukaryota</taxon>
        <taxon>Fungi</taxon>
        <taxon>Dikarya</taxon>
        <taxon>Basidiomycota</taxon>
        <taxon>Agaricomycotina</taxon>
        <taxon>Agaricomycetes</taxon>
        <taxon>Agaricomycetidae</taxon>
        <taxon>Agaricales</taxon>
        <taxon>Pleurotineae</taxon>
        <taxon>Pleurotaceae</taxon>
        <taxon>Pleurotus</taxon>
    </lineage>
</organism>
<evidence type="ECO:0000259" key="2">
    <source>
        <dbReference type="Pfam" id="PF22893"/>
    </source>
</evidence>
<feature type="domain" description="Ubiquitin-like" evidence="2">
    <location>
        <begin position="288"/>
        <end position="370"/>
    </location>
</feature>
<proteinExistence type="predicted"/>
<comment type="caution">
    <text evidence="3">The sequence shown here is derived from an EMBL/GenBank/DDBJ whole genome shotgun (WGS) entry which is preliminary data.</text>
</comment>
<evidence type="ECO:0000313" key="3">
    <source>
        <dbReference type="EMBL" id="KAF9496247.1"/>
    </source>
</evidence>
<dbReference type="OrthoDB" id="10576954at2759"/>
<dbReference type="Pfam" id="PF22893">
    <property type="entry name" value="ULD_2"/>
    <property type="match status" value="1"/>
</dbReference>
<evidence type="ECO:0000256" key="1">
    <source>
        <dbReference type="SAM" id="MobiDB-lite"/>
    </source>
</evidence>